<dbReference type="EMBL" id="MHSL01000035">
    <property type="protein sequence ID" value="OHA42967.1"/>
    <property type="molecule type" value="Genomic_DNA"/>
</dbReference>
<keyword evidence="2" id="KW-0479">Metal-binding</keyword>
<evidence type="ECO:0000256" key="5">
    <source>
        <dbReference type="ARBA" id="ARBA00022842"/>
    </source>
</evidence>
<feature type="domain" description="Transcriptional repressor PaaX-like central Cas2-like" evidence="7">
    <location>
        <begin position="59"/>
        <end position="129"/>
    </location>
</feature>
<dbReference type="AlphaFoldDB" id="A0A1G2P3N1"/>
<keyword evidence="6" id="KW-0051">Antiviral defense</keyword>
<evidence type="ECO:0000256" key="3">
    <source>
        <dbReference type="ARBA" id="ARBA00022759"/>
    </source>
</evidence>
<keyword evidence="1" id="KW-0540">Nuclease</keyword>
<evidence type="ECO:0000256" key="6">
    <source>
        <dbReference type="ARBA" id="ARBA00023118"/>
    </source>
</evidence>
<gene>
    <name evidence="8" type="ORF">A3G03_01965</name>
</gene>
<dbReference type="GO" id="GO:0006351">
    <property type="term" value="P:DNA-templated transcription"/>
    <property type="evidence" value="ECO:0007669"/>
    <property type="project" value="TreeGrafter"/>
</dbReference>
<evidence type="ECO:0000256" key="1">
    <source>
        <dbReference type="ARBA" id="ARBA00022722"/>
    </source>
</evidence>
<dbReference type="GO" id="GO:0043571">
    <property type="term" value="P:maintenance of CRISPR repeat elements"/>
    <property type="evidence" value="ECO:0007669"/>
    <property type="project" value="InterPro"/>
</dbReference>
<comment type="caution">
    <text evidence="8">The sequence shown here is derived from an EMBL/GenBank/DDBJ whole genome shotgun (WGS) entry which is preliminary data.</text>
</comment>
<feature type="non-terminal residue" evidence="8">
    <location>
        <position position="1"/>
    </location>
</feature>
<evidence type="ECO:0000256" key="4">
    <source>
        <dbReference type="ARBA" id="ARBA00022801"/>
    </source>
</evidence>
<proteinExistence type="predicted"/>
<evidence type="ECO:0000256" key="2">
    <source>
        <dbReference type="ARBA" id="ARBA00022723"/>
    </source>
</evidence>
<evidence type="ECO:0000313" key="8">
    <source>
        <dbReference type="EMBL" id="OHA42967.1"/>
    </source>
</evidence>
<dbReference type="Pfam" id="PF20803">
    <property type="entry name" value="PaaX_M"/>
    <property type="match status" value="1"/>
</dbReference>
<dbReference type="InterPro" id="IPR021127">
    <property type="entry name" value="CRISPR_associated_Cas2"/>
</dbReference>
<dbReference type="NCBIfam" id="TIGR01573">
    <property type="entry name" value="cas2"/>
    <property type="match status" value="1"/>
</dbReference>
<reference evidence="8 9" key="1">
    <citation type="journal article" date="2016" name="Nat. Commun.">
        <title>Thousands of microbial genomes shed light on interconnected biogeochemical processes in an aquifer system.</title>
        <authorList>
            <person name="Anantharaman K."/>
            <person name="Brown C.T."/>
            <person name="Hug L.A."/>
            <person name="Sharon I."/>
            <person name="Castelle C.J."/>
            <person name="Probst A.J."/>
            <person name="Thomas B.C."/>
            <person name="Singh A."/>
            <person name="Wilkins M.J."/>
            <person name="Karaoz U."/>
            <person name="Brodie E.L."/>
            <person name="Williams K.H."/>
            <person name="Hubbard S.S."/>
            <person name="Banfield J.F."/>
        </authorList>
    </citation>
    <scope>NUCLEOTIDE SEQUENCE [LARGE SCALE GENOMIC DNA]</scope>
</reference>
<keyword evidence="5" id="KW-0460">Magnesium</keyword>
<keyword evidence="3 8" id="KW-0255">Endonuclease</keyword>
<dbReference type="PANTHER" id="PTHR30319">
    <property type="entry name" value="PHENYLACETIC ACID REGULATOR-RELATED TRANSCRIPTIONAL REPRESSOR"/>
    <property type="match status" value="1"/>
</dbReference>
<evidence type="ECO:0000313" key="9">
    <source>
        <dbReference type="Proteomes" id="UP000176355"/>
    </source>
</evidence>
<dbReference type="Gene3D" id="3.30.70.2650">
    <property type="match status" value="1"/>
</dbReference>
<dbReference type="Proteomes" id="UP000176355">
    <property type="component" value="Unassembled WGS sequence"/>
</dbReference>
<accession>A0A1G2P3N1</accession>
<dbReference type="PANTHER" id="PTHR30319:SF1">
    <property type="entry name" value="TRANSCRIPTIONAL REPRESSOR PAAX"/>
    <property type="match status" value="1"/>
</dbReference>
<keyword evidence="4" id="KW-0378">Hydrolase</keyword>
<evidence type="ECO:0000259" key="7">
    <source>
        <dbReference type="Pfam" id="PF20803"/>
    </source>
</evidence>
<sequence length="144" mass="17356">RQVGLFPKHRQKEIFNSSRNRLVKAGLLAYKGKFIRLTAKGEAKLCQLERHDYKLARPKRWDKKWRILIFDIPERRRALRARIRRTIVSVGFMRLQKSVWVYPYDCEDFVNLIKADLKIGKDLLYLIVDSIENDKFIKEYFQLQ</sequence>
<dbReference type="InterPro" id="IPR048846">
    <property type="entry name" value="PaaX-like_central"/>
</dbReference>
<organism evidence="8 9">
    <name type="scientific">Candidatus Taylorbacteria bacterium RIFCSPLOWO2_12_FULL_44_15c</name>
    <dbReference type="NCBI Taxonomy" id="1802333"/>
    <lineage>
        <taxon>Bacteria</taxon>
        <taxon>Candidatus Tayloriibacteriota</taxon>
    </lineage>
</organism>
<dbReference type="SUPFAM" id="SSF143430">
    <property type="entry name" value="TTP0101/SSO1404-like"/>
    <property type="match status" value="1"/>
</dbReference>
<name>A0A1G2P3N1_9BACT</name>
<protein>
    <submittedName>
        <fullName evidence="8">CRISPR-associated endonuclease Cas2</fullName>
    </submittedName>
</protein>
<dbReference type="GO" id="GO:0004521">
    <property type="term" value="F:RNA endonuclease activity"/>
    <property type="evidence" value="ECO:0007669"/>
    <property type="project" value="InterPro"/>
</dbReference>